<sequence length="377" mass="39995">MSTESNATKICPTCGTRLNASATRCTVCGSTFSTPAAAAKAVQPSRLPEVTLSLPLILGLMILLMAIGAGAVYFVYNANQPEQQTSVVPTLTPTLTLTITPTPTDTPTPTLEPTWTPLPTLEYKVAPNDTCISIAYAFNVSVQSIVLMNKLPAACDTLVIGQTLYIPQPTPTPSPQPTSTLNPTEQAEASCEKLDVIVKDTDSLSGIALNYGVSVQSIKNYNGLTSDVIFAGQKLIIPLCERGPKDTPTPTPIPPYTAPNLLLPADGAYFGSANDVITLQWASVGELRQNEAYAVTIIDATDSNRGKFVEYVTDTKFIVPVSLRPTDGSLHIFRWSVLPVRQTGTDQTTGKAVWEPAGAVSAERVFGWSGAPGQPAP</sequence>
<evidence type="ECO:0000313" key="3">
    <source>
        <dbReference type="EMBL" id="HGS21743.1"/>
    </source>
</evidence>
<comment type="caution">
    <text evidence="3">The sequence shown here is derived from an EMBL/GenBank/DDBJ whole genome shotgun (WGS) entry which is preliminary data.</text>
</comment>
<dbReference type="PANTHER" id="PTHR33734">
    <property type="entry name" value="LYSM DOMAIN-CONTAINING GPI-ANCHORED PROTEIN 2"/>
    <property type="match status" value="1"/>
</dbReference>
<dbReference type="InterPro" id="IPR036779">
    <property type="entry name" value="LysM_dom_sf"/>
</dbReference>
<dbReference type="CDD" id="cd00118">
    <property type="entry name" value="LysM"/>
    <property type="match status" value="2"/>
</dbReference>
<feature type="domain" description="LysM" evidence="2">
    <location>
        <begin position="121"/>
        <end position="166"/>
    </location>
</feature>
<keyword evidence="1" id="KW-1133">Transmembrane helix</keyword>
<name>A0A7C4PJ86_9CHLR</name>
<dbReference type="Gene3D" id="3.10.350.10">
    <property type="entry name" value="LysM domain"/>
    <property type="match status" value="2"/>
</dbReference>
<evidence type="ECO:0000256" key="1">
    <source>
        <dbReference type="SAM" id="Phobius"/>
    </source>
</evidence>
<evidence type="ECO:0000259" key="2">
    <source>
        <dbReference type="PROSITE" id="PS51782"/>
    </source>
</evidence>
<dbReference type="PANTHER" id="PTHR33734:SF22">
    <property type="entry name" value="MEMBRANE-BOUND LYTIC MUREIN TRANSGLYCOSYLASE D"/>
    <property type="match status" value="1"/>
</dbReference>
<dbReference type="SMART" id="SM00257">
    <property type="entry name" value="LysM"/>
    <property type="match status" value="2"/>
</dbReference>
<dbReference type="SUPFAM" id="SSF54106">
    <property type="entry name" value="LysM domain"/>
    <property type="match status" value="2"/>
</dbReference>
<feature type="transmembrane region" description="Helical" evidence="1">
    <location>
        <begin position="54"/>
        <end position="76"/>
    </location>
</feature>
<dbReference type="Pfam" id="PF01476">
    <property type="entry name" value="LysM"/>
    <property type="match status" value="2"/>
</dbReference>
<gene>
    <name evidence="3" type="ORF">ENT37_07725</name>
</gene>
<accession>A0A7C4PJ86</accession>
<proteinExistence type="predicted"/>
<keyword evidence="1" id="KW-0472">Membrane</keyword>
<dbReference type="PROSITE" id="PS51782">
    <property type="entry name" value="LYSM"/>
    <property type="match status" value="2"/>
</dbReference>
<keyword evidence="1" id="KW-0812">Transmembrane</keyword>
<dbReference type="EMBL" id="DSYK01000388">
    <property type="protein sequence ID" value="HGS21743.1"/>
    <property type="molecule type" value="Genomic_DNA"/>
</dbReference>
<dbReference type="AlphaFoldDB" id="A0A7C4PJ86"/>
<dbReference type="Gene3D" id="4.10.1060.50">
    <property type="match status" value="1"/>
</dbReference>
<reference evidence="3" key="1">
    <citation type="journal article" date="2020" name="mSystems">
        <title>Genome- and Community-Level Interaction Insights into Carbon Utilization and Element Cycling Functions of Hydrothermarchaeota in Hydrothermal Sediment.</title>
        <authorList>
            <person name="Zhou Z."/>
            <person name="Liu Y."/>
            <person name="Xu W."/>
            <person name="Pan J."/>
            <person name="Luo Z.H."/>
            <person name="Li M."/>
        </authorList>
    </citation>
    <scope>NUCLEOTIDE SEQUENCE [LARGE SCALE GENOMIC DNA]</scope>
    <source>
        <strain evidence="3">SpSt-573</strain>
    </source>
</reference>
<feature type="domain" description="LysM" evidence="2">
    <location>
        <begin position="194"/>
        <end position="237"/>
    </location>
</feature>
<organism evidence="3">
    <name type="scientific">Anaerolinea thermolimosa</name>
    <dbReference type="NCBI Taxonomy" id="229919"/>
    <lineage>
        <taxon>Bacteria</taxon>
        <taxon>Bacillati</taxon>
        <taxon>Chloroflexota</taxon>
        <taxon>Anaerolineae</taxon>
        <taxon>Anaerolineales</taxon>
        <taxon>Anaerolineaceae</taxon>
        <taxon>Anaerolinea</taxon>
    </lineage>
</organism>
<dbReference type="InterPro" id="IPR038587">
    <property type="entry name" value="Ribosomal_eL40_sf"/>
</dbReference>
<protein>
    <submittedName>
        <fullName evidence="3">LysM peptidoglycan-binding domain-containing protein</fullName>
    </submittedName>
</protein>
<dbReference type="InterPro" id="IPR018392">
    <property type="entry name" value="LysM"/>
</dbReference>